<evidence type="ECO:0000313" key="1">
    <source>
        <dbReference type="EMBL" id="CBH96997.1"/>
    </source>
</evidence>
<gene>
    <name evidence="1" type="ORF">CARN2_1607</name>
</gene>
<accession>E6PPZ4</accession>
<organism evidence="1">
    <name type="scientific">mine drainage metagenome</name>
    <dbReference type="NCBI Taxonomy" id="410659"/>
    <lineage>
        <taxon>unclassified sequences</taxon>
        <taxon>metagenomes</taxon>
        <taxon>ecological metagenomes</taxon>
    </lineage>
</organism>
<sequence>MDFENIDDHFSLLVLACELSSGRDDHSSYA</sequence>
<reference evidence="1" key="1">
    <citation type="submission" date="2009-10" db="EMBL/GenBank/DDBJ databases">
        <title>Diversity of trophic interactions inside an arsenic-rich microbial ecosystem.</title>
        <authorList>
            <person name="Bertin P.N."/>
            <person name="Heinrich-Salmeron A."/>
            <person name="Pelletier E."/>
            <person name="Goulhen-Chollet F."/>
            <person name="Arsene-Ploetze F."/>
            <person name="Gallien S."/>
            <person name="Calteau A."/>
            <person name="Vallenet D."/>
            <person name="Casiot C."/>
            <person name="Chane-Woon-Ming B."/>
            <person name="Giloteaux L."/>
            <person name="Barakat M."/>
            <person name="Bonnefoy V."/>
            <person name="Bruneel O."/>
            <person name="Chandler M."/>
            <person name="Cleiss J."/>
            <person name="Duran R."/>
            <person name="Elbaz-Poulichet F."/>
            <person name="Fonknechten N."/>
            <person name="Lauga B."/>
            <person name="Mornico D."/>
            <person name="Ortet P."/>
            <person name="Schaeffer C."/>
            <person name="Siguier P."/>
            <person name="Alexander Thil Smith A."/>
            <person name="Van Dorsselaer A."/>
            <person name="Weissenbach J."/>
            <person name="Medigue C."/>
            <person name="Le Paslier D."/>
        </authorList>
    </citation>
    <scope>NUCLEOTIDE SEQUENCE</scope>
</reference>
<protein>
    <submittedName>
        <fullName evidence="1">Uncharacterized protein</fullName>
    </submittedName>
</protein>
<dbReference type="EMBL" id="CABM01000039">
    <property type="protein sequence ID" value="CBH96997.1"/>
    <property type="molecule type" value="Genomic_DNA"/>
</dbReference>
<dbReference type="AlphaFoldDB" id="E6PPZ4"/>
<comment type="caution">
    <text evidence="1">The sequence shown here is derived from an EMBL/GenBank/DDBJ whole genome shotgun (WGS) entry which is preliminary data.</text>
</comment>
<name>E6PPZ4_9ZZZZ</name>
<proteinExistence type="predicted"/>